<keyword evidence="2" id="KW-1185">Reference proteome</keyword>
<sequence length="167" mass="18428">MPAIQEAVRDFHAEHLDGRPYVGVMVRAHAVSHQETLRASPVEWYLDRLTALRREHPGLRFFLSSDTTEAAERISAAVPGCVRLGKSGGYNTRQGLHEAVTDLYLLAGSCHLVGPHYSSFPELAQRLAGPGLRLETSRTPADARFEAGPLTTAPDCIRPHRREPARL</sequence>
<evidence type="ECO:0000313" key="1">
    <source>
        <dbReference type="EMBL" id="RCK70067.1"/>
    </source>
</evidence>
<proteinExistence type="predicted"/>
<protein>
    <submittedName>
        <fullName evidence="1">Uncharacterized protein</fullName>
    </submittedName>
</protein>
<accession>A0A367YWF4</accession>
<organism evidence="1 2">
    <name type="scientific">Desertihabitans brevis</name>
    <dbReference type="NCBI Taxonomy" id="2268447"/>
    <lineage>
        <taxon>Bacteria</taxon>
        <taxon>Bacillati</taxon>
        <taxon>Actinomycetota</taxon>
        <taxon>Actinomycetes</taxon>
        <taxon>Propionibacteriales</taxon>
        <taxon>Propionibacteriaceae</taxon>
        <taxon>Desertihabitans</taxon>
    </lineage>
</organism>
<dbReference type="AlphaFoldDB" id="A0A367YWF4"/>
<name>A0A367YWF4_9ACTN</name>
<evidence type="ECO:0000313" key="2">
    <source>
        <dbReference type="Proteomes" id="UP000252770"/>
    </source>
</evidence>
<dbReference type="Proteomes" id="UP000252770">
    <property type="component" value="Unassembled WGS sequence"/>
</dbReference>
<dbReference type="Gene3D" id="3.40.50.11350">
    <property type="match status" value="1"/>
</dbReference>
<reference evidence="1 2" key="1">
    <citation type="submission" date="2018-07" db="EMBL/GenBank/DDBJ databases">
        <title>Desertimonas flava gen. nov. sp. nov.</title>
        <authorList>
            <person name="Liu S."/>
        </authorList>
    </citation>
    <scope>NUCLEOTIDE SEQUENCE [LARGE SCALE GENOMIC DNA]</scope>
    <source>
        <strain evidence="1 2">16Sb5-5</strain>
    </source>
</reference>
<gene>
    <name evidence="1" type="ORF">DT076_08715</name>
</gene>
<dbReference type="EMBL" id="QOUI01000004">
    <property type="protein sequence ID" value="RCK70067.1"/>
    <property type="molecule type" value="Genomic_DNA"/>
</dbReference>
<comment type="caution">
    <text evidence="1">The sequence shown here is derived from an EMBL/GenBank/DDBJ whole genome shotgun (WGS) entry which is preliminary data.</text>
</comment>